<accession>A0A915EEG6</accession>
<proteinExistence type="predicted"/>
<sequence length="113" mass="12811">MAFVDEYDADTLEFLAAASQLLAAAEKKGSKIAKKKAIRRMEKKEPLNEENEESNNLDAALNDNEVVLCKFNIVVTRKDMRRLCPGRMLNDNLINIYLERLLIGQKQDAVLLS</sequence>
<name>A0A915EEG6_9BILA</name>
<dbReference type="Gene3D" id="3.40.395.10">
    <property type="entry name" value="Adenoviral Proteinase, Chain A"/>
    <property type="match status" value="1"/>
</dbReference>
<reference evidence="2" key="1">
    <citation type="submission" date="2022-11" db="UniProtKB">
        <authorList>
            <consortium name="WormBaseParasite"/>
        </authorList>
    </citation>
    <scope>IDENTIFICATION</scope>
</reference>
<dbReference type="WBParaSite" id="jg4458">
    <property type="protein sequence ID" value="jg4458"/>
    <property type="gene ID" value="jg4458"/>
</dbReference>
<dbReference type="InterPro" id="IPR038765">
    <property type="entry name" value="Papain-like_cys_pep_sf"/>
</dbReference>
<evidence type="ECO:0000313" key="2">
    <source>
        <dbReference type="WBParaSite" id="jg4458"/>
    </source>
</evidence>
<keyword evidence="1" id="KW-1185">Reference proteome</keyword>
<dbReference type="AlphaFoldDB" id="A0A915EEG6"/>
<evidence type="ECO:0000313" key="1">
    <source>
        <dbReference type="Proteomes" id="UP000887574"/>
    </source>
</evidence>
<organism evidence="1 2">
    <name type="scientific">Ditylenchus dipsaci</name>
    <dbReference type="NCBI Taxonomy" id="166011"/>
    <lineage>
        <taxon>Eukaryota</taxon>
        <taxon>Metazoa</taxon>
        <taxon>Ecdysozoa</taxon>
        <taxon>Nematoda</taxon>
        <taxon>Chromadorea</taxon>
        <taxon>Rhabditida</taxon>
        <taxon>Tylenchina</taxon>
        <taxon>Tylenchomorpha</taxon>
        <taxon>Sphaerularioidea</taxon>
        <taxon>Anguinidae</taxon>
        <taxon>Anguininae</taxon>
        <taxon>Ditylenchus</taxon>
    </lineage>
</organism>
<dbReference type="Proteomes" id="UP000887574">
    <property type="component" value="Unplaced"/>
</dbReference>
<dbReference type="SUPFAM" id="SSF54001">
    <property type="entry name" value="Cysteine proteinases"/>
    <property type="match status" value="1"/>
</dbReference>
<protein>
    <submittedName>
        <fullName evidence="2">Uncharacterized protein</fullName>
    </submittedName>
</protein>